<reference evidence="2 3" key="1">
    <citation type="submission" date="2024-02" db="EMBL/GenBank/DDBJ databases">
        <title>Complete genome sequence of Pelagibacterium nitratireducens ZH15.</title>
        <authorList>
            <person name="Zhao L.H."/>
        </authorList>
    </citation>
    <scope>NUCLEOTIDE SEQUENCE [LARGE SCALE GENOMIC DNA]</scope>
    <source>
        <strain evidence="2 3">ZH15</strain>
    </source>
</reference>
<evidence type="ECO:0000313" key="2">
    <source>
        <dbReference type="EMBL" id="WWT32018.1"/>
    </source>
</evidence>
<evidence type="ECO:0000313" key="3">
    <source>
        <dbReference type="Proteomes" id="UP001369958"/>
    </source>
</evidence>
<dbReference type="SUPFAM" id="SSF54637">
    <property type="entry name" value="Thioesterase/thiol ester dehydrase-isomerase"/>
    <property type="match status" value="2"/>
</dbReference>
<dbReference type="PANTHER" id="PTHR28152">
    <property type="entry name" value="HYDROXYACYL-THIOESTER DEHYDRATASE TYPE 2, MITOCHONDRIAL"/>
    <property type="match status" value="1"/>
</dbReference>
<gene>
    <name evidence="2" type="ORF">V6617_13490</name>
</gene>
<organism evidence="2 3">
    <name type="scientific">Pelagibacterium nitratireducens</name>
    <dbReference type="NCBI Taxonomy" id="1046114"/>
    <lineage>
        <taxon>Bacteria</taxon>
        <taxon>Pseudomonadati</taxon>
        <taxon>Pseudomonadota</taxon>
        <taxon>Alphaproteobacteria</taxon>
        <taxon>Hyphomicrobiales</taxon>
        <taxon>Devosiaceae</taxon>
        <taxon>Pelagibacterium</taxon>
    </lineage>
</organism>
<dbReference type="PANTHER" id="PTHR28152:SF1">
    <property type="entry name" value="HYDROXYACYL-THIOESTER DEHYDRATASE TYPE 2, MITOCHONDRIAL"/>
    <property type="match status" value="1"/>
</dbReference>
<dbReference type="InterPro" id="IPR029069">
    <property type="entry name" value="HotDog_dom_sf"/>
</dbReference>
<dbReference type="Proteomes" id="UP001369958">
    <property type="component" value="Chromosome"/>
</dbReference>
<dbReference type="InterPro" id="IPR052741">
    <property type="entry name" value="Mitochondrial_HTD2"/>
</dbReference>
<keyword evidence="3" id="KW-1185">Reference proteome</keyword>
<proteinExistence type="predicted"/>
<dbReference type="RefSeq" id="WP_338607483.1">
    <property type="nucleotide sequence ID" value="NZ_CP146275.1"/>
</dbReference>
<accession>A0ABZ2I2D5</accession>
<dbReference type="InterPro" id="IPR039569">
    <property type="entry name" value="FAS1-like_DH_region"/>
</dbReference>
<dbReference type="EMBL" id="CP146275">
    <property type="protein sequence ID" value="WWT32018.1"/>
    <property type="molecule type" value="Genomic_DNA"/>
</dbReference>
<feature type="domain" description="FAS1-like dehydratase" evidence="1">
    <location>
        <begin position="14"/>
        <end position="144"/>
    </location>
</feature>
<evidence type="ECO:0000259" key="1">
    <source>
        <dbReference type="Pfam" id="PF13452"/>
    </source>
</evidence>
<dbReference type="Gene3D" id="3.10.129.10">
    <property type="entry name" value="Hotdog Thioesterase"/>
    <property type="match status" value="2"/>
</dbReference>
<dbReference type="Pfam" id="PF13452">
    <property type="entry name" value="FAS1_DH_region"/>
    <property type="match status" value="1"/>
</dbReference>
<protein>
    <submittedName>
        <fullName evidence="2">MaoC family dehydratase N-terminal domain-containing protein</fullName>
    </submittedName>
</protein>
<sequence>MPDLASIGVSASQWVGREERAEDEVTGQAARRLAATLDLPAQGFAHGTELPEGWHVILFPPLAPTSGLGRDGHPQTGEFLPALPLPRRMFASRRVVFHQPLLIGDAVTRVSRIEDVVPKEGRSGLLAFVKVVHDFVGPRGLAVTEEQQIVYREDPKGTAPTQAPPVHPLEADYTWHMGYTPDAALLFRYSAVTFNGHRIHYDNDYARDVEGYPDRVVNGGLTAIMMLKFARQVRPGRLSEFSVRNKKPLFVDRPVRIWGRRTGEATAEFIAVDGDGAECAQAQLVWGPAQ</sequence>
<name>A0ABZ2I2D5_9HYPH</name>